<organism evidence="1 2">
    <name type="scientific">Lishizhenia tianjinensis</name>
    <dbReference type="NCBI Taxonomy" id="477690"/>
    <lineage>
        <taxon>Bacteria</taxon>
        <taxon>Pseudomonadati</taxon>
        <taxon>Bacteroidota</taxon>
        <taxon>Flavobacteriia</taxon>
        <taxon>Flavobacteriales</taxon>
        <taxon>Crocinitomicaceae</taxon>
        <taxon>Lishizhenia</taxon>
    </lineage>
</organism>
<gene>
    <name evidence="1" type="ORF">SAMN05216474_1460</name>
</gene>
<dbReference type="RefSeq" id="WP_090247707.1">
    <property type="nucleotide sequence ID" value="NZ_FPAS01000002.1"/>
</dbReference>
<dbReference type="SUPFAM" id="SSF158446">
    <property type="entry name" value="IVS-encoded protein-like"/>
    <property type="match status" value="1"/>
</dbReference>
<dbReference type="PANTHER" id="PTHR38471">
    <property type="entry name" value="FOUR HELIX BUNDLE PROTEIN"/>
    <property type="match status" value="1"/>
</dbReference>
<dbReference type="Pfam" id="PF05635">
    <property type="entry name" value="23S_rRNA_IVP"/>
    <property type="match status" value="1"/>
</dbReference>
<accession>A0A1I6ZLE8</accession>
<dbReference type="Proteomes" id="UP000236454">
    <property type="component" value="Unassembled WGS sequence"/>
</dbReference>
<dbReference type="PANTHER" id="PTHR38471:SF2">
    <property type="entry name" value="FOUR HELIX BUNDLE PROTEIN"/>
    <property type="match status" value="1"/>
</dbReference>
<dbReference type="EMBL" id="FPAS01000002">
    <property type="protein sequence ID" value="SFT63524.1"/>
    <property type="molecule type" value="Genomic_DNA"/>
</dbReference>
<evidence type="ECO:0000313" key="2">
    <source>
        <dbReference type="Proteomes" id="UP000236454"/>
    </source>
</evidence>
<dbReference type="NCBIfam" id="TIGR02436">
    <property type="entry name" value="four helix bundle protein"/>
    <property type="match status" value="1"/>
</dbReference>
<protein>
    <submittedName>
        <fullName evidence="1">Four helix bundle protein</fullName>
    </submittedName>
</protein>
<sequence length="120" mass="13752">MGEIKSYKDLKVWQKGIQIVKLVYILTEQISESEKYNLKSQIKRSATSISSNIAEGYGRESTTDFCRFLRNARGSLFELETQLIIIKEVGLNFNEVVMTDLEGLLEEENKMLNALLKSLK</sequence>
<keyword evidence="2" id="KW-1185">Reference proteome</keyword>
<dbReference type="CDD" id="cd16377">
    <property type="entry name" value="23S_rRNA_IVP_like"/>
    <property type="match status" value="1"/>
</dbReference>
<dbReference type="STRING" id="477690.SAMN05216474_1460"/>
<dbReference type="AlphaFoldDB" id="A0A1I6ZLE8"/>
<name>A0A1I6ZLE8_9FLAO</name>
<dbReference type="InterPro" id="IPR012657">
    <property type="entry name" value="23S_rRNA-intervening_sequence"/>
</dbReference>
<reference evidence="1 2" key="1">
    <citation type="submission" date="2016-10" db="EMBL/GenBank/DDBJ databases">
        <authorList>
            <person name="de Groot N.N."/>
        </authorList>
    </citation>
    <scope>NUCLEOTIDE SEQUENCE [LARGE SCALE GENOMIC DNA]</scope>
    <source>
        <strain evidence="1 2">CGMCC 1.7005</strain>
    </source>
</reference>
<dbReference type="Gene3D" id="1.20.1440.60">
    <property type="entry name" value="23S rRNA-intervening sequence"/>
    <property type="match status" value="1"/>
</dbReference>
<dbReference type="InterPro" id="IPR036583">
    <property type="entry name" value="23S_rRNA_IVS_sf"/>
</dbReference>
<proteinExistence type="predicted"/>
<dbReference type="OrthoDB" id="9811959at2"/>
<evidence type="ECO:0000313" key="1">
    <source>
        <dbReference type="EMBL" id="SFT63524.1"/>
    </source>
</evidence>